<accession>A0AAP2E377</accession>
<dbReference type="RefSeq" id="WP_254087738.1">
    <property type="nucleotide sequence ID" value="NZ_JAHESE010000053.1"/>
</dbReference>
<gene>
    <name evidence="2" type="ORF">KK062_28275</name>
</gene>
<feature type="transmembrane region" description="Helical" evidence="1">
    <location>
        <begin position="105"/>
        <end position="127"/>
    </location>
</feature>
<keyword evidence="1" id="KW-0472">Membrane</keyword>
<reference evidence="2 3" key="1">
    <citation type="submission" date="2021-05" db="EMBL/GenBank/DDBJ databases">
        <title>A Polyphasic approach of four new species of the genus Ohtaekwangia: Ohtaekwangia histidinii sp. nov., Ohtaekwangia cretensis sp. nov., Ohtaekwangia indiensis sp. nov., Ohtaekwangia reichenbachii sp. nov. from diverse environment.</title>
        <authorList>
            <person name="Octaviana S."/>
        </authorList>
    </citation>
    <scope>NUCLEOTIDE SEQUENCE [LARGE SCALE GENOMIC DNA]</scope>
    <source>
        <strain evidence="2 3">PWU5</strain>
    </source>
</reference>
<sequence>MKSILERLRLVDHLTIEMPIEKRDFIDKLTRNVDQGDIGIFLSPFEAFSSSKNEYRGTVTFDSFKIRRRRRLFDMNMSLAVAEGSFTQKDNILVVEATIRGFRRIFIPFFLFIACCYVAFIISFIVSDTSGNMGWFFIPFIFIHATLMLGIPYYIMRRGVSRMKYELERDFYYITR</sequence>
<keyword evidence="3" id="KW-1185">Reference proteome</keyword>
<name>A0AAP2E377_9BACT</name>
<dbReference type="AlphaFoldDB" id="A0AAP2E377"/>
<comment type="caution">
    <text evidence="2">The sequence shown here is derived from an EMBL/GenBank/DDBJ whole genome shotgun (WGS) entry which is preliminary data.</text>
</comment>
<keyword evidence="1" id="KW-0812">Transmembrane</keyword>
<evidence type="ECO:0000313" key="3">
    <source>
        <dbReference type="Proteomes" id="UP001319080"/>
    </source>
</evidence>
<evidence type="ECO:0000313" key="2">
    <source>
        <dbReference type="EMBL" id="MBT1712171.1"/>
    </source>
</evidence>
<dbReference type="EMBL" id="JAHESE010000053">
    <property type="protein sequence ID" value="MBT1712171.1"/>
    <property type="molecule type" value="Genomic_DNA"/>
</dbReference>
<dbReference type="Proteomes" id="UP001319080">
    <property type="component" value="Unassembled WGS sequence"/>
</dbReference>
<proteinExistence type="predicted"/>
<keyword evidence="1" id="KW-1133">Transmembrane helix</keyword>
<protein>
    <submittedName>
        <fullName evidence="2">Uncharacterized protein</fullName>
    </submittedName>
</protein>
<feature type="transmembrane region" description="Helical" evidence="1">
    <location>
        <begin position="133"/>
        <end position="155"/>
    </location>
</feature>
<organism evidence="2 3">
    <name type="scientific">Dawidia cretensis</name>
    <dbReference type="NCBI Taxonomy" id="2782350"/>
    <lineage>
        <taxon>Bacteria</taxon>
        <taxon>Pseudomonadati</taxon>
        <taxon>Bacteroidota</taxon>
        <taxon>Cytophagia</taxon>
        <taxon>Cytophagales</taxon>
        <taxon>Chryseotaleaceae</taxon>
        <taxon>Dawidia</taxon>
    </lineage>
</organism>
<evidence type="ECO:0000256" key="1">
    <source>
        <dbReference type="SAM" id="Phobius"/>
    </source>
</evidence>